<dbReference type="InParanoid" id="A0A3N7EVY5"/>
<dbReference type="PANTHER" id="PTHR35696:SF1">
    <property type="entry name" value="ELECTRON CARRIER_IRON ION-BINDING PROTEIN"/>
    <property type="match status" value="1"/>
</dbReference>
<gene>
    <name evidence="1" type="ORF">POPTR_003G086500v4</name>
</gene>
<organism evidence="1 2">
    <name type="scientific">Populus trichocarpa</name>
    <name type="common">Western balsam poplar</name>
    <name type="synonym">Populus balsamifera subsp. trichocarpa</name>
    <dbReference type="NCBI Taxonomy" id="3694"/>
    <lineage>
        <taxon>Eukaryota</taxon>
        <taxon>Viridiplantae</taxon>
        <taxon>Streptophyta</taxon>
        <taxon>Embryophyta</taxon>
        <taxon>Tracheophyta</taxon>
        <taxon>Spermatophyta</taxon>
        <taxon>Magnoliopsida</taxon>
        <taxon>eudicotyledons</taxon>
        <taxon>Gunneridae</taxon>
        <taxon>Pentapetalae</taxon>
        <taxon>rosids</taxon>
        <taxon>fabids</taxon>
        <taxon>Malpighiales</taxon>
        <taxon>Salicaceae</taxon>
        <taxon>Saliceae</taxon>
        <taxon>Populus</taxon>
    </lineage>
</organism>
<reference evidence="1 2" key="1">
    <citation type="journal article" date="2006" name="Science">
        <title>The genome of black cottonwood, Populus trichocarpa (Torr. &amp; Gray).</title>
        <authorList>
            <person name="Tuskan G.A."/>
            <person name="Difazio S."/>
            <person name="Jansson S."/>
            <person name="Bohlmann J."/>
            <person name="Grigoriev I."/>
            <person name="Hellsten U."/>
            <person name="Putnam N."/>
            <person name="Ralph S."/>
            <person name="Rombauts S."/>
            <person name="Salamov A."/>
            <person name="Schein J."/>
            <person name="Sterck L."/>
            <person name="Aerts A."/>
            <person name="Bhalerao R.R."/>
            <person name="Bhalerao R.P."/>
            <person name="Blaudez D."/>
            <person name="Boerjan W."/>
            <person name="Brun A."/>
            <person name="Brunner A."/>
            <person name="Busov V."/>
            <person name="Campbell M."/>
            <person name="Carlson J."/>
            <person name="Chalot M."/>
            <person name="Chapman J."/>
            <person name="Chen G.L."/>
            <person name="Cooper D."/>
            <person name="Coutinho P.M."/>
            <person name="Couturier J."/>
            <person name="Covert S."/>
            <person name="Cronk Q."/>
            <person name="Cunningham R."/>
            <person name="Davis J."/>
            <person name="Degroeve S."/>
            <person name="Dejardin A."/>
            <person name="Depamphilis C."/>
            <person name="Detter J."/>
            <person name="Dirks B."/>
            <person name="Dubchak I."/>
            <person name="Duplessis S."/>
            <person name="Ehlting J."/>
            <person name="Ellis B."/>
            <person name="Gendler K."/>
            <person name="Goodstein D."/>
            <person name="Gribskov M."/>
            <person name="Grimwood J."/>
            <person name="Groover A."/>
            <person name="Gunter L."/>
            <person name="Hamberger B."/>
            <person name="Heinze B."/>
            <person name="Helariutta Y."/>
            <person name="Henrissat B."/>
            <person name="Holligan D."/>
            <person name="Holt R."/>
            <person name="Huang W."/>
            <person name="Islam-Faridi N."/>
            <person name="Jones S."/>
            <person name="Jones-Rhoades M."/>
            <person name="Jorgensen R."/>
            <person name="Joshi C."/>
            <person name="Kangasjarvi J."/>
            <person name="Karlsson J."/>
            <person name="Kelleher C."/>
            <person name="Kirkpatrick R."/>
            <person name="Kirst M."/>
            <person name="Kohler A."/>
            <person name="Kalluri U."/>
            <person name="Larimer F."/>
            <person name="Leebens-Mack J."/>
            <person name="Leple J.C."/>
            <person name="Locascio P."/>
            <person name="Lou Y."/>
            <person name="Lucas S."/>
            <person name="Martin F."/>
            <person name="Montanini B."/>
            <person name="Napoli C."/>
            <person name="Nelson D.R."/>
            <person name="Nelson C."/>
            <person name="Nieminen K."/>
            <person name="Nilsson O."/>
            <person name="Pereda V."/>
            <person name="Peter G."/>
            <person name="Philippe R."/>
            <person name="Pilate G."/>
            <person name="Poliakov A."/>
            <person name="Razumovskaya J."/>
            <person name="Richardson P."/>
            <person name="Rinaldi C."/>
            <person name="Ritland K."/>
            <person name="Rouze P."/>
            <person name="Ryaboy D."/>
            <person name="Schmutz J."/>
            <person name="Schrader J."/>
            <person name="Segerman B."/>
            <person name="Shin H."/>
            <person name="Siddiqui A."/>
            <person name="Sterky F."/>
            <person name="Terry A."/>
            <person name="Tsai C.J."/>
            <person name="Uberbacher E."/>
            <person name="Unneberg P."/>
            <person name="Vahala J."/>
            <person name="Wall K."/>
            <person name="Wessler S."/>
            <person name="Yang G."/>
            <person name="Yin T."/>
            <person name="Douglas C."/>
            <person name="Marra M."/>
            <person name="Sandberg G."/>
            <person name="Van de Peer Y."/>
            <person name="Rokhsar D."/>
        </authorList>
    </citation>
    <scope>NUCLEOTIDE SEQUENCE [LARGE SCALE GENOMIC DNA]</scope>
    <source>
        <strain evidence="2">cv. Nisqually</strain>
    </source>
</reference>
<dbReference type="EMBL" id="CM009292">
    <property type="protein sequence ID" value="RQO88050.2"/>
    <property type="molecule type" value="Genomic_DNA"/>
</dbReference>
<dbReference type="AlphaFoldDB" id="A0A3N7EVY5"/>
<comment type="caution">
    <text evidence="1">The sequence shown here is derived from an EMBL/GenBank/DDBJ whole genome shotgun (WGS) entry which is preliminary data.</text>
</comment>
<name>A0A3N7EVY5_POPTR</name>
<dbReference type="Pfam" id="PF05142">
    <property type="entry name" value="DUF702"/>
    <property type="match status" value="1"/>
</dbReference>
<protein>
    <submittedName>
        <fullName evidence="1">Uncharacterized protein</fullName>
    </submittedName>
</protein>
<evidence type="ECO:0000313" key="2">
    <source>
        <dbReference type="Proteomes" id="UP000006729"/>
    </source>
</evidence>
<evidence type="ECO:0000313" key="1">
    <source>
        <dbReference type="EMBL" id="RQO88050.2"/>
    </source>
</evidence>
<dbReference type="STRING" id="3694.A0A3N7EVY5"/>
<accession>A0A3N7EVY5</accession>
<dbReference type="PANTHER" id="PTHR35696">
    <property type="entry name" value="ELECTRON CARRIER/IRON ION-BINDING PROTEIN"/>
    <property type="match status" value="1"/>
</dbReference>
<keyword evidence="2" id="KW-1185">Reference proteome</keyword>
<proteinExistence type="predicted"/>
<sequence length="221" mass="24763">MFGFLPIYIYIYGQKKRKPLHSSSSCLLHRVHLQTLTRRNMKHSFSLSFNFVIVFLLVHGSLSFNNLHHYCDEAAKSDPNLSCDFCIASLEAISKSKNASLEELVEISTVLAMSKATNISCYISQLLKAQNLDKYHTSALQDCLELYADANSTLHDSMCDLKSKDYSKANIDASAAMDSSSTCEDGFKEREGVVSPLTKENNTFFQLTAIMLAFINMLSRS</sequence>
<dbReference type="Proteomes" id="UP000006729">
    <property type="component" value="Chromosome 3"/>
</dbReference>